<evidence type="ECO:0000313" key="2">
    <source>
        <dbReference type="Proteomes" id="UP001331761"/>
    </source>
</evidence>
<dbReference type="Proteomes" id="UP001331761">
    <property type="component" value="Unassembled WGS sequence"/>
</dbReference>
<organism evidence="1 2">
    <name type="scientific">Trichostrongylus colubriformis</name>
    <name type="common">Black scour worm</name>
    <dbReference type="NCBI Taxonomy" id="6319"/>
    <lineage>
        <taxon>Eukaryota</taxon>
        <taxon>Metazoa</taxon>
        <taxon>Ecdysozoa</taxon>
        <taxon>Nematoda</taxon>
        <taxon>Chromadorea</taxon>
        <taxon>Rhabditida</taxon>
        <taxon>Rhabditina</taxon>
        <taxon>Rhabditomorpha</taxon>
        <taxon>Strongyloidea</taxon>
        <taxon>Trichostrongylidae</taxon>
        <taxon>Trichostrongylus</taxon>
    </lineage>
</organism>
<accession>A0AAN8EW17</accession>
<comment type="caution">
    <text evidence="1">The sequence shown here is derived from an EMBL/GenBank/DDBJ whole genome shotgun (WGS) entry which is preliminary data.</text>
</comment>
<proteinExistence type="predicted"/>
<reference evidence="1 2" key="1">
    <citation type="submission" date="2019-10" db="EMBL/GenBank/DDBJ databases">
        <title>Assembly and Annotation for the nematode Trichostrongylus colubriformis.</title>
        <authorList>
            <person name="Martin J."/>
        </authorList>
    </citation>
    <scope>NUCLEOTIDE SEQUENCE [LARGE SCALE GENOMIC DNA]</scope>
    <source>
        <strain evidence="1">G859</strain>
        <tissue evidence="1">Whole worm</tissue>
    </source>
</reference>
<keyword evidence="2" id="KW-1185">Reference proteome</keyword>
<dbReference type="AlphaFoldDB" id="A0AAN8EW17"/>
<sequence length="83" mass="9748">MATDKRVKQLERECHLEKTGEPQCETKNDVENAWNEFTKLEQQYKEAVTNCRATAKKLTRSRRTHIKRHTVHLTNPETVGKKV</sequence>
<dbReference type="EMBL" id="WIXE01025294">
    <property type="protein sequence ID" value="KAK5964839.1"/>
    <property type="molecule type" value="Genomic_DNA"/>
</dbReference>
<name>A0AAN8EW17_TRICO</name>
<evidence type="ECO:0000313" key="1">
    <source>
        <dbReference type="EMBL" id="KAK5964839.1"/>
    </source>
</evidence>
<protein>
    <submittedName>
        <fullName evidence="1">Uncharacterized protein</fullName>
    </submittedName>
</protein>
<gene>
    <name evidence="1" type="ORF">GCK32_004079</name>
</gene>